<feature type="transmembrane region" description="Helical" evidence="5">
    <location>
        <begin position="159"/>
        <end position="179"/>
    </location>
</feature>
<evidence type="ECO:0000256" key="2">
    <source>
        <dbReference type="ARBA" id="ARBA00022692"/>
    </source>
</evidence>
<evidence type="ECO:0000256" key="4">
    <source>
        <dbReference type="ARBA" id="ARBA00023136"/>
    </source>
</evidence>
<protein>
    <submittedName>
        <fullName evidence="6">LrgB family protein</fullName>
    </submittedName>
</protein>
<evidence type="ECO:0000256" key="5">
    <source>
        <dbReference type="SAM" id="Phobius"/>
    </source>
</evidence>
<comment type="caution">
    <text evidence="6">The sequence shown here is derived from an EMBL/GenBank/DDBJ whole genome shotgun (WGS) entry which is preliminary data.</text>
</comment>
<keyword evidence="3 5" id="KW-1133">Transmembrane helix</keyword>
<sequence length="242" mass="25054">MNLAPLDALWVYLSASPLLHLLLTLVAFLLATAINRLARGASLAHPVLVSIALIIGFLWLTDTDYPTYFEGAQFIHFLLGPATVALAVPLFDHLDRVKQMLWPLLTACCVGIVTAVTTTLGLALALGAHTQVALSLAPKSVTSPIAMGIAEKLGGIPSLTAGLVLLTGTLGCVVGPVVMRLAGARDDTVKGFTMGLSAHGIGTAFCFSSVSTLAGAFAGMSMGLTGLLTAFIVPPIVRLFGF</sequence>
<feature type="transmembrane region" description="Helical" evidence="5">
    <location>
        <begin position="216"/>
        <end position="237"/>
    </location>
</feature>
<keyword evidence="4 5" id="KW-0472">Membrane</keyword>
<evidence type="ECO:0000313" key="7">
    <source>
        <dbReference type="Proteomes" id="UP001170481"/>
    </source>
</evidence>
<feature type="transmembrane region" description="Helical" evidence="5">
    <location>
        <begin position="43"/>
        <end position="61"/>
    </location>
</feature>
<comment type="subcellular location">
    <subcellularLocation>
        <location evidence="1">Membrane</location>
        <topology evidence="1">Multi-pass membrane protein</topology>
    </subcellularLocation>
</comment>
<accession>A0AAP4TZS6</accession>
<dbReference type="AlphaFoldDB" id="A0AAP4TZS6"/>
<feature type="transmembrane region" description="Helical" evidence="5">
    <location>
        <begin position="73"/>
        <end position="91"/>
    </location>
</feature>
<evidence type="ECO:0000256" key="1">
    <source>
        <dbReference type="ARBA" id="ARBA00004141"/>
    </source>
</evidence>
<evidence type="ECO:0000256" key="3">
    <source>
        <dbReference type="ARBA" id="ARBA00022989"/>
    </source>
</evidence>
<reference evidence="6" key="1">
    <citation type="submission" date="2023-07" db="EMBL/GenBank/DDBJ databases">
        <title>Genome content predicts the carbon catabolic preferences of heterotrophic bacteria.</title>
        <authorList>
            <person name="Gralka M."/>
        </authorList>
    </citation>
    <scope>NUCLEOTIDE SEQUENCE</scope>
    <source>
        <strain evidence="6">C2R13</strain>
    </source>
</reference>
<organism evidence="6 7">
    <name type="scientific">Cobetia amphilecti</name>
    <dbReference type="NCBI Taxonomy" id="1055104"/>
    <lineage>
        <taxon>Bacteria</taxon>
        <taxon>Pseudomonadati</taxon>
        <taxon>Pseudomonadota</taxon>
        <taxon>Gammaproteobacteria</taxon>
        <taxon>Oceanospirillales</taxon>
        <taxon>Halomonadaceae</taxon>
        <taxon>Cobetia</taxon>
    </lineage>
</organism>
<name>A0AAP4TZS6_9GAMM</name>
<dbReference type="Proteomes" id="UP001170481">
    <property type="component" value="Unassembled WGS sequence"/>
</dbReference>
<dbReference type="InterPro" id="IPR007300">
    <property type="entry name" value="CidB/LrgB"/>
</dbReference>
<dbReference type="RefSeq" id="WP_054557016.1">
    <property type="nucleotide sequence ID" value="NZ_JAHKQM010000015.1"/>
</dbReference>
<feature type="transmembrane region" description="Helical" evidence="5">
    <location>
        <begin position="191"/>
        <end position="210"/>
    </location>
</feature>
<feature type="transmembrane region" description="Helical" evidence="5">
    <location>
        <begin position="103"/>
        <end position="126"/>
    </location>
</feature>
<gene>
    <name evidence="6" type="ORF">Q4535_14810</name>
</gene>
<dbReference type="PANTHER" id="PTHR30249:SF0">
    <property type="entry name" value="PLASTIDAL GLYCOLATE_GLYCERATE TRANSLOCATOR 1, CHLOROPLASTIC"/>
    <property type="match status" value="1"/>
</dbReference>
<dbReference type="EMBL" id="JAUORK010000024">
    <property type="protein sequence ID" value="MDO6673382.1"/>
    <property type="molecule type" value="Genomic_DNA"/>
</dbReference>
<dbReference type="PANTHER" id="PTHR30249">
    <property type="entry name" value="PUTATIVE SEROTONIN TRANSPORTER"/>
    <property type="match status" value="1"/>
</dbReference>
<evidence type="ECO:0000313" key="6">
    <source>
        <dbReference type="EMBL" id="MDO6673382.1"/>
    </source>
</evidence>
<proteinExistence type="predicted"/>
<dbReference type="Pfam" id="PF04172">
    <property type="entry name" value="LrgB"/>
    <property type="match status" value="1"/>
</dbReference>
<keyword evidence="2 5" id="KW-0812">Transmembrane</keyword>
<dbReference type="GO" id="GO:0016020">
    <property type="term" value="C:membrane"/>
    <property type="evidence" value="ECO:0007669"/>
    <property type="project" value="UniProtKB-SubCell"/>
</dbReference>
<feature type="transmembrane region" description="Helical" evidence="5">
    <location>
        <begin position="12"/>
        <end position="31"/>
    </location>
</feature>